<dbReference type="InterPro" id="IPR036400">
    <property type="entry name" value="Cyt_B5-like_heme/steroid_sf"/>
</dbReference>
<dbReference type="InterPro" id="IPR015876">
    <property type="entry name" value="Acyl-CoA_DS"/>
</dbReference>
<reference evidence="17" key="1">
    <citation type="journal article" date="2011" name="Genome Biol.">
        <title>Comparative genomics of the social amoebae Dictyostelium discoideum and Dictyostelium purpureum.</title>
        <authorList>
            <consortium name="US DOE Joint Genome Institute (JGI-PGF)"/>
            <person name="Sucgang R."/>
            <person name="Kuo A."/>
            <person name="Tian X."/>
            <person name="Salerno W."/>
            <person name="Parikh A."/>
            <person name="Feasley C.L."/>
            <person name="Dalin E."/>
            <person name="Tu H."/>
            <person name="Huang E."/>
            <person name="Barry K."/>
            <person name="Lindquist E."/>
            <person name="Shapiro H."/>
            <person name="Bruce D."/>
            <person name="Schmutz J."/>
            <person name="Salamov A."/>
            <person name="Fey P."/>
            <person name="Gaudet P."/>
            <person name="Anjard C."/>
            <person name="Babu M.M."/>
            <person name="Basu S."/>
            <person name="Bushmanova Y."/>
            <person name="van der Wel H."/>
            <person name="Katoh-Kurasawa M."/>
            <person name="Dinh C."/>
            <person name="Coutinho P.M."/>
            <person name="Saito T."/>
            <person name="Elias M."/>
            <person name="Schaap P."/>
            <person name="Kay R.R."/>
            <person name="Henrissat B."/>
            <person name="Eichinger L."/>
            <person name="Rivero F."/>
            <person name="Putnam N.H."/>
            <person name="West C.M."/>
            <person name="Loomis W.F."/>
            <person name="Chisholm R.L."/>
            <person name="Shaulsky G."/>
            <person name="Strassmann J.E."/>
            <person name="Queller D.C."/>
            <person name="Kuspa A."/>
            <person name="Grigoriev I.V."/>
        </authorList>
    </citation>
    <scope>NUCLEOTIDE SEQUENCE [LARGE SCALE GENOMIC DNA]</scope>
    <source>
        <strain evidence="17">QSDP1</strain>
    </source>
</reference>
<dbReference type="InterPro" id="IPR001522">
    <property type="entry name" value="FADS-1_CS"/>
</dbReference>
<feature type="transmembrane region" description="Helical" evidence="14">
    <location>
        <begin position="524"/>
        <end position="544"/>
    </location>
</feature>
<dbReference type="GeneID" id="10507173"/>
<keyword evidence="12 14" id="KW-0472">Membrane</keyword>
<accession>F0ZC48</accession>
<evidence type="ECO:0000256" key="11">
    <source>
        <dbReference type="ARBA" id="ARBA00023098"/>
    </source>
</evidence>
<dbReference type="FunCoup" id="F0ZC48">
    <property type="interactions" value="98"/>
</dbReference>
<dbReference type="GO" id="GO:0004768">
    <property type="term" value="F:stearoyl-CoA 9-desaturase activity"/>
    <property type="evidence" value="ECO:0000318"/>
    <property type="project" value="GO_Central"/>
</dbReference>
<dbReference type="VEuPathDB" id="AmoebaDB:DICPUDRAFT_45823"/>
<comment type="similarity">
    <text evidence="2">Belongs to the fatty acid desaturase type 1 family.</text>
</comment>
<dbReference type="GO" id="GO:0005506">
    <property type="term" value="F:iron ion binding"/>
    <property type="evidence" value="ECO:0000318"/>
    <property type="project" value="GO_Central"/>
</dbReference>
<evidence type="ECO:0000256" key="14">
    <source>
        <dbReference type="SAM" id="Phobius"/>
    </source>
</evidence>
<dbReference type="SUPFAM" id="SSF55856">
    <property type="entry name" value="Cytochrome b5-like heme/steroid binding domain"/>
    <property type="match status" value="1"/>
</dbReference>
<evidence type="ECO:0000256" key="3">
    <source>
        <dbReference type="ARBA" id="ARBA00022516"/>
    </source>
</evidence>
<name>F0ZC48_DICPU</name>
<keyword evidence="11" id="KW-0443">Lipid metabolism</keyword>
<evidence type="ECO:0000313" key="17">
    <source>
        <dbReference type="Proteomes" id="UP000001064"/>
    </source>
</evidence>
<keyword evidence="7" id="KW-0276">Fatty acid metabolism</keyword>
<dbReference type="STRING" id="5786.F0ZC48"/>
<gene>
    <name evidence="16" type="ORF">DICPUDRAFT_45823</name>
</gene>
<dbReference type="AlphaFoldDB" id="F0ZC48"/>
<evidence type="ECO:0000256" key="5">
    <source>
        <dbReference type="ARBA" id="ARBA00022692"/>
    </source>
</evidence>
<feature type="domain" description="Cytochrome b5 heme-binding" evidence="15">
    <location>
        <begin position="677"/>
        <end position="756"/>
    </location>
</feature>
<keyword evidence="13" id="KW-0275">Fatty acid biosynthesis</keyword>
<evidence type="ECO:0000256" key="9">
    <source>
        <dbReference type="ARBA" id="ARBA00023002"/>
    </source>
</evidence>
<evidence type="ECO:0000256" key="12">
    <source>
        <dbReference type="ARBA" id="ARBA00023136"/>
    </source>
</evidence>
<dbReference type="FunFam" id="3.10.120.10:FF:000015">
    <property type="entry name" value="Cytochrome b5, putative"/>
    <property type="match status" value="1"/>
</dbReference>
<dbReference type="eggNOG" id="KOG1600">
    <property type="taxonomic scope" value="Eukaryota"/>
</dbReference>
<dbReference type="InterPro" id="IPR001199">
    <property type="entry name" value="Cyt_B5-like_heme/steroid-bd"/>
</dbReference>
<evidence type="ECO:0000256" key="4">
    <source>
        <dbReference type="ARBA" id="ARBA00022617"/>
    </source>
</evidence>
<evidence type="ECO:0000256" key="10">
    <source>
        <dbReference type="ARBA" id="ARBA00023004"/>
    </source>
</evidence>
<feature type="transmembrane region" description="Helical" evidence="14">
    <location>
        <begin position="55"/>
        <end position="75"/>
    </location>
</feature>
<evidence type="ECO:0000256" key="7">
    <source>
        <dbReference type="ARBA" id="ARBA00022832"/>
    </source>
</evidence>
<protein>
    <recommendedName>
        <fullName evidence="15">Cytochrome b5 heme-binding domain-containing protein</fullName>
    </recommendedName>
</protein>
<dbReference type="GO" id="GO:0020037">
    <property type="term" value="F:heme binding"/>
    <property type="evidence" value="ECO:0007669"/>
    <property type="project" value="InterPro"/>
</dbReference>
<dbReference type="EMBL" id="GL870976">
    <property type="protein sequence ID" value="EGC38433.1"/>
    <property type="molecule type" value="Genomic_DNA"/>
</dbReference>
<dbReference type="Pfam" id="PF00173">
    <property type="entry name" value="Cyt-b5"/>
    <property type="match status" value="1"/>
</dbReference>
<dbReference type="PROSITE" id="PS00191">
    <property type="entry name" value="CYTOCHROME_B5_1"/>
    <property type="match status" value="1"/>
</dbReference>
<keyword evidence="9" id="KW-0560">Oxidoreductase</keyword>
<keyword evidence="5 14" id="KW-0812">Transmembrane</keyword>
<dbReference type="OrthoDB" id="10260134at2759"/>
<dbReference type="OMA" id="EYIYECT"/>
<dbReference type="CDD" id="cd03505">
    <property type="entry name" value="Delta9-FADS-like"/>
    <property type="match status" value="1"/>
</dbReference>
<dbReference type="SMART" id="SM01117">
    <property type="entry name" value="Cyt-b5"/>
    <property type="match status" value="1"/>
</dbReference>
<keyword evidence="17" id="KW-1185">Reference proteome</keyword>
<feature type="transmembrane region" description="Helical" evidence="14">
    <location>
        <begin position="203"/>
        <end position="222"/>
    </location>
</feature>
<feature type="transmembrane region" description="Helical" evidence="14">
    <location>
        <begin position="113"/>
        <end position="131"/>
    </location>
</feature>
<dbReference type="PANTHER" id="PTHR11351:SF31">
    <property type="entry name" value="DESATURASE 1, ISOFORM A-RELATED"/>
    <property type="match status" value="1"/>
</dbReference>
<dbReference type="eggNOG" id="KOG0537">
    <property type="taxonomic scope" value="Eukaryota"/>
</dbReference>
<dbReference type="GO" id="GO:0005789">
    <property type="term" value="C:endoplasmic reticulum membrane"/>
    <property type="evidence" value="ECO:0000318"/>
    <property type="project" value="GO_Central"/>
</dbReference>
<evidence type="ECO:0000256" key="6">
    <source>
        <dbReference type="ARBA" id="ARBA00022723"/>
    </source>
</evidence>
<keyword evidence="10" id="KW-0408">Iron</keyword>
<dbReference type="PROSITE" id="PS00476">
    <property type="entry name" value="FATTY_ACID_DESATUR_1"/>
    <property type="match status" value="1"/>
</dbReference>
<evidence type="ECO:0000256" key="2">
    <source>
        <dbReference type="ARBA" id="ARBA00009295"/>
    </source>
</evidence>
<feature type="transmembrane region" description="Helical" evidence="14">
    <location>
        <begin position="409"/>
        <end position="428"/>
    </location>
</feature>
<dbReference type="KEGG" id="dpp:DICPUDRAFT_45823"/>
<evidence type="ECO:0000256" key="8">
    <source>
        <dbReference type="ARBA" id="ARBA00022989"/>
    </source>
</evidence>
<sequence length="762" mass="87975">MGKGSGVPLKEKPYPKVVYGSIKSNRKQPKSLPNEITIDQILQTLPKEVFETSNFRSFTSLLITILFIGLSITFINLVPSYLYPIGWMLMGASVTGLMVIGNDCIHKTFSNNSLVNSIIGTIVMLPLLYPFQSYKISEKNNTANKNKMEQFEINAIDNKSSNQDSYFRTWATGKFFWILSIINWAEKYFSVKNLSDKQDKSKAFASIVIVYIFGFIFFPMMIKFVGVSGFLNYWFAPWLILHFLLSTASLLPSIPFYEEIQQAAIADKNKKQNYLVHITYPQWFEFIVKDINFSLPRQIAVTIPHYNLRKAYQAFKKSWGEYIYECTFEMELFKELINRSQDFSNQIFSPFDVAPLVPKQPVDAPASTRPSRTVKEFLKAINWLHFGLLIGTPIIAIYGMLTVSLTWKTFVWTFIYYHMTGMGITAGYHRLWSHRAYSAKAPLRAALLIFGAGAVEGSCRWWCRDHRAHHRYIDTEKDPYSAHYGFWWSHFGWLMMKQDPKKIGRANIDDLNADPWIMWQHKNYLKIATFMGFIFPTLVAGFGWGDWAGGYFYSGVLRLVTVQHSTFMVNSLAHYLGDTPYDDNHTPKDSFVTAVLTFGEGYHNFHHEFPSDYRNAYKIYQYDPTKWLINILSYVGLAYNLKTFSDNEIQKGMLQMHEKHIAQKRESIYWGIKKEDLPSMTMEEFDQLVTKQNRKLIIINDNVLDVETFMNDHPGGLSYINMGIGKDATKMFTGEVYGHSNAAKNLLCQFSIATISNEKKDN</sequence>
<dbReference type="InterPro" id="IPR018506">
    <property type="entry name" value="Cyt_B5_heme-BS"/>
</dbReference>
<keyword evidence="8 14" id="KW-1133">Transmembrane helix</keyword>
<dbReference type="InParanoid" id="F0ZC48"/>
<dbReference type="GO" id="GO:0006636">
    <property type="term" value="P:unsaturated fatty acid biosynthetic process"/>
    <property type="evidence" value="ECO:0000318"/>
    <property type="project" value="GO_Central"/>
</dbReference>
<feature type="transmembrane region" description="Helical" evidence="14">
    <location>
        <begin position="81"/>
        <end position="101"/>
    </location>
</feature>
<dbReference type="Pfam" id="PF00487">
    <property type="entry name" value="FA_desaturase"/>
    <property type="match status" value="2"/>
</dbReference>
<dbReference type="PRINTS" id="PR00075">
    <property type="entry name" value="FACDDSATRASE"/>
</dbReference>
<feature type="transmembrane region" description="Helical" evidence="14">
    <location>
        <begin position="234"/>
        <end position="251"/>
    </location>
</feature>
<dbReference type="RefSeq" id="XP_003284991.1">
    <property type="nucleotide sequence ID" value="XM_003284943.1"/>
</dbReference>
<dbReference type="Proteomes" id="UP000001064">
    <property type="component" value="Unassembled WGS sequence"/>
</dbReference>
<dbReference type="PANTHER" id="PTHR11351">
    <property type="entry name" value="ACYL-COA DESATURASE"/>
    <property type="match status" value="1"/>
</dbReference>
<keyword evidence="4" id="KW-0349">Heme</keyword>
<evidence type="ECO:0000256" key="1">
    <source>
        <dbReference type="ARBA" id="ARBA00004141"/>
    </source>
</evidence>
<feature type="transmembrane region" description="Helical" evidence="14">
    <location>
        <begin position="380"/>
        <end position="403"/>
    </location>
</feature>
<dbReference type="InterPro" id="IPR005804">
    <property type="entry name" value="FA_desaturase_dom"/>
</dbReference>
<dbReference type="PROSITE" id="PS50255">
    <property type="entry name" value="CYTOCHROME_B5_2"/>
    <property type="match status" value="1"/>
</dbReference>
<keyword evidence="3" id="KW-0444">Lipid biosynthesis</keyword>
<dbReference type="Gene3D" id="3.10.120.10">
    <property type="entry name" value="Cytochrome b5-like heme/steroid binding domain"/>
    <property type="match status" value="1"/>
</dbReference>
<proteinExistence type="inferred from homology"/>
<feature type="transmembrane region" description="Helical" evidence="14">
    <location>
        <begin position="175"/>
        <end position="191"/>
    </location>
</feature>
<organism evidence="16 17">
    <name type="scientific">Dictyostelium purpureum</name>
    <name type="common">Slime mold</name>
    <dbReference type="NCBI Taxonomy" id="5786"/>
    <lineage>
        <taxon>Eukaryota</taxon>
        <taxon>Amoebozoa</taxon>
        <taxon>Evosea</taxon>
        <taxon>Eumycetozoa</taxon>
        <taxon>Dictyostelia</taxon>
        <taxon>Dictyosteliales</taxon>
        <taxon>Dictyosteliaceae</taxon>
        <taxon>Dictyostelium</taxon>
    </lineage>
</organism>
<comment type="subcellular location">
    <subcellularLocation>
        <location evidence="1">Membrane</location>
        <topology evidence="1">Multi-pass membrane protein</topology>
    </subcellularLocation>
</comment>
<keyword evidence="6" id="KW-0479">Metal-binding</keyword>
<evidence type="ECO:0000256" key="13">
    <source>
        <dbReference type="ARBA" id="ARBA00023160"/>
    </source>
</evidence>
<evidence type="ECO:0000313" key="16">
    <source>
        <dbReference type="EMBL" id="EGC38433.1"/>
    </source>
</evidence>
<evidence type="ECO:0000259" key="15">
    <source>
        <dbReference type="PROSITE" id="PS50255"/>
    </source>
</evidence>